<sequence>MAHEDPNAHIANFLEICDTFKQNGVSDDAIRLRLFPFSLKDKAKAWMNSLPSGSIATLDEMASRFLSKYFPPSKIAKMRNDITTFFQQKGEPLYELWERYKELLRRVPHHALPIWLQVQTLYNCLTESNKTILDAAAGGSINNKTPEVAHALIEEMAANNYQWHSERTQARKQHGLHNVDTYTALFGQLGTHSKKLDEMQIAAMHVQSLPYDKCGGSHNSTECQVGNQSFQSTERVDFVGNFARQPGNQYHHAHNPGWRDHLNQPWQNQHASKPFHQNFHQPEPKSNLEELMTKFITSVETRFQNNETSIRNLEAQVGQLAQMISERVSGTLPSNTVVNPREQEAVGRIPNSDA</sequence>
<dbReference type="AlphaFoldDB" id="A0A1U7YXT4"/>
<dbReference type="KEGG" id="nnu:104588947"/>
<dbReference type="GeneID" id="104588947"/>
<name>A0A1U7YXT4_NELNU</name>
<dbReference type="Proteomes" id="UP000189703">
    <property type="component" value="Unplaced"/>
</dbReference>
<feature type="domain" description="Retrotransposon gag" evidence="1">
    <location>
        <begin position="33"/>
        <end position="125"/>
    </location>
</feature>
<evidence type="ECO:0000313" key="3">
    <source>
        <dbReference type="RefSeq" id="XP_010245393.1"/>
    </source>
</evidence>
<dbReference type="PANTHER" id="PTHR33223:SF11">
    <property type="entry name" value="ELEMENT PROTEIN, PUTATIVE-RELATED"/>
    <property type="match status" value="1"/>
</dbReference>
<dbReference type="OrthoDB" id="1305902at2759"/>
<gene>
    <name evidence="3" type="primary">LOC104588947</name>
</gene>
<dbReference type="PANTHER" id="PTHR33223">
    <property type="entry name" value="CCHC-TYPE DOMAIN-CONTAINING PROTEIN"/>
    <property type="match status" value="1"/>
</dbReference>
<keyword evidence="2" id="KW-1185">Reference proteome</keyword>
<dbReference type="eggNOG" id="KOG0017">
    <property type="taxonomic scope" value="Eukaryota"/>
</dbReference>
<reference evidence="3" key="1">
    <citation type="submission" date="2025-08" db="UniProtKB">
        <authorList>
            <consortium name="RefSeq"/>
        </authorList>
    </citation>
    <scope>IDENTIFICATION</scope>
</reference>
<dbReference type="RefSeq" id="XP_010245393.1">
    <property type="nucleotide sequence ID" value="XM_010247091.1"/>
</dbReference>
<evidence type="ECO:0000313" key="2">
    <source>
        <dbReference type="Proteomes" id="UP000189703"/>
    </source>
</evidence>
<dbReference type="OMA" id="SHNSTEC"/>
<organism evidence="2 3">
    <name type="scientific">Nelumbo nucifera</name>
    <name type="common">Sacred lotus</name>
    <dbReference type="NCBI Taxonomy" id="4432"/>
    <lineage>
        <taxon>Eukaryota</taxon>
        <taxon>Viridiplantae</taxon>
        <taxon>Streptophyta</taxon>
        <taxon>Embryophyta</taxon>
        <taxon>Tracheophyta</taxon>
        <taxon>Spermatophyta</taxon>
        <taxon>Magnoliopsida</taxon>
        <taxon>Proteales</taxon>
        <taxon>Nelumbonaceae</taxon>
        <taxon>Nelumbo</taxon>
    </lineage>
</organism>
<dbReference type="InterPro" id="IPR005162">
    <property type="entry name" value="Retrotrans_gag_dom"/>
</dbReference>
<proteinExistence type="predicted"/>
<dbReference type="InParanoid" id="A0A1U7YXT4"/>
<protein>
    <submittedName>
        <fullName evidence="3">Uncharacterized protein LOC104588947</fullName>
    </submittedName>
</protein>
<accession>A0A1U7YXT4</accession>
<dbReference type="Pfam" id="PF03732">
    <property type="entry name" value="Retrotrans_gag"/>
    <property type="match status" value="1"/>
</dbReference>
<evidence type="ECO:0000259" key="1">
    <source>
        <dbReference type="Pfam" id="PF03732"/>
    </source>
</evidence>